<comment type="caution">
    <text evidence="1">The sequence shown here is derived from an EMBL/GenBank/DDBJ whole genome shotgun (WGS) entry which is preliminary data.</text>
</comment>
<dbReference type="EMBL" id="VUJX02000002">
    <property type="protein sequence ID" value="KAL0940720.1"/>
    <property type="molecule type" value="Genomic_DNA"/>
</dbReference>
<gene>
    <name evidence="1" type="ORF">CTRU02_203483</name>
</gene>
<keyword evidence="2" id="KW-1185">Reference proteome</keyword>
<accession>A0ACC3Z9F4</accession>
<proteinExistence type="predicted"/>
<protein>
    <submittedName>
        <fullName evidence="1">Uncharacterized protein</fullName>
    </submittedName>
</protein>
<evidence type="ECO:0000313" key="1">
    <source>
        <dbReference type="EMBL" id="KAL0940720.1"/>
    </source>
</evidence>
<sequence length="789" mass="88966">MRLGNSRNNLLKLARAVGHGGLRRLRQGATSSRSLCKLCRKGLRFPGIDNPELAPEVVLAKTPLAKSKESFRGLFSDHKKHSWRCDYLLEDGYPDLPYLTNSASNGCEFCLVLRREILAVGLEKNQYDRIRVNLSFLWNPEPAVTQMGTRVTKWVLQADIERHEVDTQRPSFLPKERLYTGWFSKSLYIFWPLSCQPGELHAQRLRMPPPVTDSSLTEQSVEFMRANIQRCVEGCEHSTIKTGGFAPRRLIDVSGSELRVVETREDPGVQKLRNIRYATLSYCWGSQEKGLSQLRLLKHVAADLRAGFTLEAMSPVQRDAVAVTRALEIPYLWIDALCILQDDKDDWERESSLMHKVYGSSHITICNLRTSSCQESFLDTFHIPVRLPFDPKDMSESPSCYEIGQSFISDRPLGHLHGGQSWSSLEFYNTAWLHRAWTFQEGAMSARMILFAESGVYFSCSEGTVKEHGGVLEEPTTFTTNSVALGQSRLQLYRTWYNQVVKQFSGRELTYLTDCLTSLSGVSQHFAVALQDEYVAGLWQNDLIRGLLWRPADSFQGSLDRLLETFQTAPYIGPSWSWIGRVRGRSRVGEVLDFGPGLARFYPGGTSTRVVQLCDRLEAHVKPAGEDKFGKICGAELLVQAPVYPLALGCCFLPDEPDPDPVLTDQGSFCIPLPDGSKLAFSFFLDFFPNRHPEDSGQPWKHDLTLVLIGSMQYAWAGVSEEDLEEADHLLEDEGPYPYGLIVYPAKEPNTFWRVGTFGPSPIESPGETVSLLGVDFFEQCEKRSLRIV</sequence>
<organism evidence="1 2">
    <name type="scientific">Colletotrichum truncatum</name>
    <name type="common">Anthracnose fungus</name>
    <name type="synonym">Colletotrichum capsici</name>
    <dbReference type="NCBI Taxonomy" id="5467"/>
    <lineage>
        <taxon>Eukaryota</taxon>
        <taxon>Fungi</taxon>
        <taxon>Dikarya</taxon>
        <taxon>Ascomycota</taxon>
        <taxon>Pezizomycotina</taxon>
        <taxon>Sordariomycetes</taxon>
        <taxon>Hypocreomycetidae</taxon>
        <taxon>Glomerellales</taxon>
        <taxon>Glomerellaceae</taxon>
        <taxon>Colletotrichum</taxon>
        <taxon>Colletotrichum truncatum species complex</taxon>
    </lineage>
</organism>
<evidence type="ECO:0000313" key="2">
    <source>
        <dbReference type="Proteomes" id="UP000805649"/>
    </source>
</evidence>
<name>A0ACC3Z9F4_COLTU</name>
<dbReference type="Proteomes" id="UP000805649">
    <property type="component" value="Unassembled WGS sequence"/>
</dbReference>
<reference evidence="1 2" key="1">
    <citation type="journal article" date="2020" name="Phytopathology">
        <title>Genome Sequence Resources of Colletotrichum truncatum, C. plurivorum, C. musicola, and C. sojae: Four Species Pathogenic to Soybean (Glycine max).</title>
        <authorList>
            <person name="Rogerio F."/>
            <person name="Boufleur T.R."/>
            <person name="Ciampi-Guillardi M."/>
            <person name="Sukno S.A."/>
            <person name="Thon M.R."/>
            <person name="Massola Junior N.S."/>
            <person name="Baroncelli R."/>
        </authorList>
    </citation>
    <scope>NUCLEOTIDE SEQUENCE [LARGE SCALE GENOMIC DNA]</scope>
    <source>
        <strain evidence="1 2">CMES1059</strain>
    </source>
</reference>